<accession>A0ABR8YRW9</accession>
<dbReference type="RefSeq" id="WP_191739977.1">
    <property type="nucleotide sequence ID" value="NZ_JACSQB010000054.1"/>
</dbReference>
<organism evidence="9 10">
    <name type="scientific">Clostridium faecium</name>
    <dbReference type="NCBI Taxonomy" id="2762223"/>
    <lineage>
        <taxon>Bacteria</taxon>
        <taxon>Bacillati</taxon>
        <taxon>Bacillota</taxon>
        <taxon>Clostridia</taxon>
        <taxon>Eubacteriales</taxon>
        <taxon>Clostridiaceae</taxon>
        <taxon>Clostridium</taxon>
    </lineage>
</organism>
<comment type="caution">
    <text evidence="9">The sequence shown here is derived from an EMBL/GenBank/DDBJ whole genome shotgun (WGS) entry which is preliminary data.</text>
</comment>
<keyword evidence="2" id="KW-0004">4Fe-4S</keyword>
<feature type="transmembrane region" description="Helical" evidence="7">
    <location>
        <begin position="122"/>
        <end position="142"/>
    </location>
</feature>
<dbReference type="InterPro" id="IPR017896">
    <property type="entry name" value="4Fe4S_Fe-S-bd"/>
</dbReference>
<evidence type="ECO:0000313" key="10">
    <source>
        <dbReference type="Proteomes" id="UP000627166"/>
    </source>
</evidence>
<name>A0ABR8YRW9_9CLOT</name>
<dbReference type="Gene3D" id="3.30.70.20">
    <property type="match status" value="2"/>
</dbReference>
<proteinExistence type="predicted"/>
<dbReference type="SUPFAM" id="SSF54862">
    <property type="entry name" value="4Fe-4S ferredoxins"/>
    <property type="match status" value="1"/>
</dbReference>
<evidence type="ECO:0000256" key="6">
    <source>
        <dbReference type="ARBA" id="ARBA00023014"/>
    </source>
</evidence>
<evidence type="ECO:0000256" key="4">
    <source>
        <dbReference type="ARBA" id="ARBA00022982"/>
    </source>
</evidence>
<keyword evidence="5" id="KW-0408">Iron</keyword>
<dbReference type="PROSITE" id="PS00198">
    <property type="entry name" value="4FE4S_FER_1"/>
    <property type="match status" value="1"/>
</dbReference>
<dbReference type="Pfam" id="PF00037">
    <property type="entry name" value="Fer4"/>
    <property type="match status" value="1"/>
</dbReference>
<dbReference type="PANTHER" id="PTHR30176:SF3">
    <property type="entry name" value="FERREDOXIN-TYPE PROTEIN NAPH"/>
    <property type="match status" value="1"/>
</dbReference>
<feature type="transmembrane region" description="Helical" evidence="7">
    <location>
        <begin position="74"/>
        <end position="101"/>
    </location>
</feature>
<evidence type="ECO:0000256" key="7">
    <source>
        <dbReference type="SAM" id="Phobius"/>
    </source>
</evidence>
<gene>
    <name evidence="9" type="ORF">H9637_08110</name>
</gene>
<dbReference type="Proteomes" id="UP000627166">
    <property type="component" value="Unassembled WGS sequence"/>
</dbReference>
<keyword evidence="10" id="KW-1185">Reference proteome</keyword>
<dbReference type="InterPro" id="IPR017900">
    <property type="entry name" value="4Fe4S_Fe_S_CS"/>
</dbReference>
<keyword evidence="7" id="KW-0472">Membrane</keyword>
<evidence type="ECO:0000256" key="2">
    <source>
        <dbReference type="ARBA" id="ARBA00022485"/>
    </source>
</evidence>
<keyword evidence="3" id="KW-0479">Metal-binding</keyword>
<evidence type="ECO:0000256" key="1">
    <source>
        <dbReference type="ARBA" id="ARBA00022448"/>
    </source>
</evidence>
<dbReference type="PROSITE" id="PS51379">
    <property type="entry name" value="4FE4S_FER_2"/>
    <property type="match status" value="1"/>
</dbReference>
<reference evidence="9 10" key="1">
    <citation type="submission" date="2020-08" db="EMBL/GenBank/DDBJ databases">
        <title>A Genomic Blueprint of the Chicken Gut Microbiome.</title>
        <authorList>
            <person name="Gilroy R."/>
            <person name="Ravi A."/>
            <person name="Getino M."/>
            <person name="Pursley I."/>
            <person name="Horton D.L."/>
            <person name="Alikhan N.-F."/>
            <person name="Baker D."/>
            <person name="Gharbi K."/>
            <person name="Hall N."/>
            <person name="Watson M."/>
            <person name="Adriaenssens E.M."/>
            <person name="Foster-Nyarko E."/>
            <person name="Jarju S."/>
            <person name="Secka A."/>
            <person name="Antonio M."/>
            <person name="Oren A."/>
            <person name="Chaudhuri R."/>
            <person name="La Ragione R.M."/>
            <person name="Hildebrand F."/>
            <person name="Pallen M.J."/>
        </authorList>
    </citation>
    <scope>NUCLEOTIDE SEQUENCE [LARGE SCALE GENOMIC DNA]</scope>
    <source>
        <strain evidence="9 10">N37</strain>
    </source>
</reference>
<dbReference type="InterPro" id="IPR051684">
    <property type="entry name" value="Electron_Trans/Redox"/>
</dbReference>
<evidence type="ECO:0000313" key="9">
    <source>
        <dbReference type="EMBL" id="MBD8047002.1"/>
    </source>
</evidence>
<evidence type="ECO:0000259" key="8">
    <source>
        <dbReference type="PROSITE" id="PS51379"/>
    </source>
</evidence>
<keyword evidence="4" id="KW-0249">Electron transport</keyword>
<keyword evidence="7" id="KW-1133">Transmembrane helix</keyword>
<keyword evidence="7" id="KW-0812">Transmembrane</keyword>
<feature type="transmembrane region" description="Helical" evidence="7">
    <location>
        <begin position="179"/>
        <end position="202"/>
    </location>
</feature>
<keyword evidence="6" id="KW-0411">Iron-sulfur</keyword>
<protein>
    <submittedName>
        <fullName evidence="9">4Fe-4S binding protein</fullName>
    </submittedName>
</protein>
<dbReference type="Pfam" id="PF12801">
    <property type="entry name" value="Fer4_5"/>
    <property type="match status" value="3"/>
</dbReference>
<evidence type="ECO:0000256" key="5">
    <source>
        <dbReference type="ARBA" id="ARBA00023004"/>
    </source>
</evidence>
<dbReference type="EMBL" id="JACSQB010000054">
    <property type="protein sequence ID" value="MBD8047002.1"/>
    <property type="molecule type" value="Genomic_DNA"/>
</dbReference>
<evidence type="ECO:0000256" key="3">
    <source>
        <dbReference type="ARBA" id="ARBA00022723"/>
    </source>
</evidence>
<sequence length="290" mass="32322">MGNKNKLRHPVQALFTIATNGYFKGFLEGNIYKGNSKKFCVPGLNCYSCPGALGACPIGSMQAVIGSIRYDFSLYILGIISAFGILLGRFICGWLCPFGLVQDLLHKIPFLKYKVPKKINDILKYLKYAILIVFVILLPFLFQDELGISDPFFCKYICPSGTLMGGIPLVLGNESLKSAIGFLFAWKMAILIFIIILSIIVFRPFCRYICPLGAFYSFMNPISFYKLKVKEDKCNKCDGCAKVCKLNIEVYKNSNSGECIRCGDCVKACPKKAIKAGIFKIENSQCTIKE</sequence>
<keyword evidence="1" id="KW-0813">Transport</keyword>
<dbReference type="PANTHER" id="PTHR30176">
    <property type="entry name" value="FERREDOXIN-TYPE PROTEIN NAPH"/>
    <property type="match status" value="1"/>
</dbReference>
<feature type="domain" description="4Fe-4S ferredoxin-type" evidence="8">
    <location>
        <begin position="248"/>
        <end position="279"/>
    </location>
</feature>